<evidence type="ECO:0000256" key="1">
    <source>
        <dbReference type="ARBA" id="ARBA00001585"/>
    </source>
</evidence>
<dbReference type="EMBL" id="JAVLAQ010000001">
    <property type="protein sequence ID" value="MDT6989254.1"/>
    <property type="molecule type" value="Genomic_DNA"/>
</dbReference>
<dbReference type="InterPro" id="IPR005945">
    <property type="entry name" value="Pro_imino_pep"/>
</dbReference>
<dbReference type="EC" id="3.4.11.5" evidence="2 8"/>
<dbReference type="RefSeq" id="WP_216768129.1">
    <property type="nucleotide sequence ID" value="NZ_JAGWDS010000016.1"/>
</dbReference>
<keyword evidence="5 8" id="KW-0645">Protease</keyword>
<dbReference type="PANTHER" id="PTHR43798:SF31">
    <property type="entry name" value="AB HYDROLASE SUPERFAMILY PROTEIN YCLE"/>
    <property type="match status" value="1"/>
</dbReference>
<evidence type="ECO:0000313" key="11">
    <source>
        <dbReference type="Proteomes" id="UP001267003"/>
    </source>
</evidence>
<organism evidence="10 11">
    <name type="scientific">Lactiplantibacillus pentosus</name>
    <name type="common">Lactobacillus pentosus</name>
    <dbReference type="NCBI Taxonomy" id="1589"/>
    <lineage>
        <taxon>Bacteria</taxon>
        <taxon>Bacillati</taxon>
        <taxon>Bacillota</taxon>
        <taxon>Bacilli</taxon>
        <taxon>Lactobacillales</taxon>
        <taxon>Lactobacillaceae</taxon>
        <taxon>Lactiplantibacillus</taxon>
    </lineage>
</organism>
<dbReference type="Pfam" id="PF00561">
    <property type="entry name" value="Abhydrolase_1"/>
    <property type="match status" value="1"/>
</dbReference>
<dbReference type="GO" id="GO:0006508">
    <property type="term" value="P:proteolysis"/>
    <property type="evidence" value="ECO:0007669"/>
    <property type="project" value="UniProtKB-KW"/>
</dbReference>
<evidence type="ECO:0000256" key="5">
    <source>
        <dbReference type="ARBA" id="ARBA00022670"/>
    </source>
</evidence>
<evidence type="ECO:0000256" key="8">
    <source>
        <dbReference type="PIRNR" id="PIRNR005539"/>
    </source>
</evidence>
<evidence type="ECO:0000256" key="4">
    <source>
        <dbReference type="ARBA" id="ARBA00022438"/>
    </source>
</evidence>
<dbReference type="NCBIfam" id="TIGR01250">
    <property type="entry name" value="pro_imino_pep_2"/>
    <property type="match status" value="1"/>
</dbReference>
<reference evidence="10" key="1">
    <citation type="submission" date="2023-08" db="EMBL/GenBank/DDBJ databases">
        <authorList>
            <person name="Page C.A."/>
            <person name="Perez-Diaz I.M."/>
        </authorList>
    </citation>
    <scope>NUCLEOTIDE SEQUENCE</scope>
    <source>
        <strain evidence="10">7.8.46</strain>
    </source>
</reference>
<name>A0AAW8VU03_LACPE</name>
<proteinExistence type="inferred from homology"/>
<gene>
    <name evidence="10" type="ORF">RI536_03950</name>
</gene>
<comment type="function">
    <text evidence="8">Releases the N-terminal proline from various substrates.</text>
</comment>
<dbReference type="InterPro" id="IPR050266">
    <property type="entry name" value="AB_hydrolase_sf"/>
</dbReference>
<dbReference type="PANTHER" id="PTHR43798">
    <property type="entry name" value="MONOACYLGLYCEROL LIPASE"/>
    <property type="match status" value="1"/>
</dbReference>
<evidence type="ECO:0000256" key="6">
    <source>
        <dbReference type="ARBA" id="ARBA00022801"/>
    </source>
</evidence>
<dbReference type="PIRSF" id="PIRSF005539">
    <property type="entry name" value="Pept_S33_TRI_F1"/>
    <property type="match status" value="1"/>
</dbReference>
<evidence type="ECO:0000256" key="3">
    <source>
        <dbReference type="ARBA" id="ARBA00021843"/>
    </source>
</evidence>
<evidence type="ECO:0000256" key="7">
    <source>
        <dbReference type="ARBA" id="ARBA00029605"/>
    </source>
</evidence>
<evidence type="ECO:0000259" key="9">
    <source>
        <dbReference type="Pfam" id="PF00561"/>
    </source>
</evidence>
<comment type="caution">
    <text evidence="10">The sequence shown here is derived from an EMBL/GenBank/DDBJ whole genome shotgun (WGS) entry which is preliminary data.</text>
</comment>
<keyword evidence="6 8" id="KW-0378">Hydrolase</keyword>
<comment type="catalytic activity">
    <reaction evidence="1 8">
        <text>Release of N-terminal proline from a peptide.</text>
        <dbReference type="EC" id="3.4.11.5"/>
    </reaction>
</comment>
<sequence length="301" mass="34914">MKNMTRILTLSNGYHIWTHTSNLGGKTKLLCLHGGPGDTHEVFERFGPELAALDIEVTMYDQLGSWYSDTPDWEDSAIRNKFLNEDYYLSEVDEVRQLLGYDHCYLAGHSWGGMLAMTYAASHQANLDGLIIISMIDNIADYLKRMKAIREAEFSPAENAFMLTVEKRQEWDNPHYRQLITHLYHQYINRRQPSPMQHQVDIQAKPVYNHFQGDNEFVVYGVLDDWDFSEQLATIQLPTLLMFADHETMPLATAERMQRRMPNAKLVVTPDSGHNHMVDNPDVFFTYLRNYFSDQLTDSTH</sequence>
<dbReference type="GO" id="GO:0004177">
    <property type="term" value="F:aminopeptidase activity"/>
    <property type="evidence" value="ECO:0007669"/>
    <property type="project" value="UniProtKB-KW"/>
</dbReference>
<dbReference type="AlphaFoldDB" id="A0AAW8VU03"/>
<protein>
    <recommendedName>
        <fullName evidence="3 8">Proline iminopeptidase</fullName>
        <shortName evidence="8">PIP</shortName>
        <ecNumber evidence="2 8">3.4.11.5</ecNumber>
    </recommendedName>
    <alternativeName>
        <fullName evidence="7 8">Prolyl aminopeptidase</fullName>
    </alternativeName>
</protein>
<accession>A0AAW8VU03</accession>
<comment type="similarity">
    <text evidence="8">Belongs to the peptidase S33 family.</text>
</comment>
<dbReference type="InterPro" id="IPR000073">
    <property type="entry name" value="AB_hydrolase_1"/>
</dbReference>
<evidence type="ECO:0000256" key="2">
    <source>
        <dbReference type="ARBA" id="ARBA00012568"/>
    </source>
</evidence>
<evidence type="ECO:0000313" key="10">
    <source>
        <dbReference type="EMBL" id="MDT6989254.1"/>
    </source>
</evidence>
<feature type="domain" description="AB hydrolase-1" evidence="9">
    <location>
        <begin position="29"/>
        <end position="281"/>
    </location>
</feature>
<dbReference type="Proteomes" id="UP001267003">
    <property type="component" value="Unassembled WGS sequence"/>
</dbReference>
<dbReference type="GO" id="GO:0016020">
    <property type="term" value="C:membrane"/>
    <property type="evidence" value="ECO:0007669"/>
    <property type="project" value="TreeGrafter"/>
</dbReference>
<keyword evidence="4 8" id="KW-0031">Aminopeptidase</keyword>